<reference evidence="1 2" key="1">
    <citation type="submission" date="2019-07" db="EMBL/GenBank/DDBJ databases">
        <authorList>
            <person name="Qu J.-H."/>
        </authorList>
    </citation>
    <scope>NUCLEOTIDE SEQUENCE [LARGE SCALE GENOMIC DNA]</scope>
    <source>
        <strain evidence="1 2">MDT1-10-3</strain>
    </source>
</reference>
<dbReference type="Proteomes" id="UP000323866">
    <property type="component" value="Unassembled WGS sequence"/>
</dbReference>
<protein>
    <submittedName>
        <fullName evidence="1">Uncharacterized protein</fullName>
    </submittedName>
</protein>
<dbReference type="AlphaFoldDB" id="A0A5M8QKY9"/>
<organism evidence="1 2">
    <name type="scientific">Rufibacter glacialis</name>
    <dbReference type="NCBI Taxonomy" id="1259555"/>
    <lineage>
        <taxon>Bacteria</taxon>
        <taxon>Pseudomonadati</taxon>
        <taxon>Bacteroidota</taxon>
        <taxon>Cytophagia</taxon>
        <taxon>Cytophagales</taxon>
        <taxon>Hymenobacteraceae</taxon>
        <taxon>Rufibacter</taxon>
    </lineage>
</organism>
<name>A0A5M8QKY9_9BACT</name>
<evidence type="ECO:0000313" key="2">
    <source>
        <dbReference type="Proteomes" id="UP000323866"/>
    </source>
</evidence>
<comment type="caution">
    <text evidence="1">The sequence shown here is derived from an EMBL/GenBank/DDBJ whole genome shotgun (WGS) entry which is preliminary data.</text>
</comment>
<accession>A0A5M8QKY9</accession>
<evidence type="ECO:0000313" key="1">
    <source>
        <dbReference type="EMBL" id="KAA6435811.1"/>
    </source>
</evidence>
<sequence>MEVKVEAFPSAATLSLPSVFQVINVSPVSEVLEGSLEKVLLYPLVNSLTKRNPLLLPSL</sequence>
<proteinExistence type="predicted"/>
<gene>
    <name evidence="1" type="ORF">FOE74_07720</name>
</gene>
<dbReference type="EMBL" id="VKKZ01000019">
    <property type="protein sequence ID" value="KAA6435811.1"/>
    <property type="molecule type" value="Genomic_DNA"/>
</dbReference>
<reference evidence="1 2" key="2">
    <citation type="submission" date="2019-09" db="EMBL/GenBank/DDBJ databases">
        <title>A bacterium isolated from glacier soil.</title>
        <authorList>
            <person name="Liu Q."/>
        </authorList>
    </citation>
    <scope>NUCLEOTIDE SEQUENCE [LARGE SCALE GENOMIC DNA]</scope>
    <source>
        <strain evidence="1 2">MDT1-10-3</strain>
    </source>
</reference>